<keyword evidence="12" id="KW-0472">Membrane</keyword>
<comment type="PTM">
    <text evidence="9 10">Binds 4 heme groups per subunit.</text>
</comment>
<evidence type="ECO:0000256" key="11">
    <source>
        <dbReference type="PIRSR" id="PIRSR000017-2"/>
    </source>
</evidence>
<keyword evidence="6 9" id="KW-0479">Metal-binding</keyword>
<feature type="binding site" description="covalent" evidence="10">
    <location>
        <position position="182"/>
    </location>
    <ligand>
        <name>heme</name>
        <dbReference type="ChEBI" id="CHEBI:30413"/>
        <label>2</label>
    </ligand>
</feature>
<feature type="binding site" description="covalent" evidence="10">
    <location>
        <position position="277"/>
    </location>
    <ligand>
        <name>heme</name>
        <dbReference type="ChEBI" id="CHEBI:30413"/>
        <label>3</label>
    </ligand>
</feature>
<evidence type="ECO:0000256" key="5">
    <source>
        <dbReference type="ARBA" id="ARBA00022617"/>
    </source>
</evidence>
<evidence type="ECO:0000256" key="9">
    <source>
        <dbReference type="PIRNR" id="PIRNR000017"/>
    </source>
</evidence>
<feature type="binding site" description="axial binding residue" evidence="11">
    <location>
        <position position="156"/>
    </location>
    <ligand>
        <name>heme</name>
        <dbReference type="ChEBI" id="CHEBI:30413"/>
        <label>2</label>
    </ligand>
    <ligandPart>
        <name>Fe</name>
        <dbReference type="ChEBI" id="CHEBI:18248"/>
    </ligandPart>
</feature>
<feature type="binding site" description="covalent" evidence="10">
    <location>
        <position position="135"/>
    </location>
    <ligand>
        <name>heme</name>
        <dbReference type="ChEBI" id="CHEBI:30413"/>
        <label>1</label>
    </ligand>
</feature>
<dbReference type="PIRSF" id="PIRSF000017">
    <property type="entry name" value="RC_cytochrome"/>
    <property type="match status" value="1"/>
</dbReference>
<keyword evidence="4 9" id="KW-0602">Photosynthesis</keyword>
<feature type="binding site" description="axial binding residue" evidence="11">
    <location>
        <position position="281"/>
    </location>
    <ligand>
        <name>heme</name>
        <dbReference type="ChEBI" id="CHEBI:30413"/>
        <label>3</label>
    </ligand>
    <ligandPart>
        <name>Fe</name>
        <dbReference type="ChEBI" id="CHEBI:18248"/>
    </ligandPart>
</feature>
<dbReference type="Proteomes" id="UP000553766">
    <property type="component" value="Unassembled WGS sequence"/>
</dbReference>
<evidence type="ECO:0000256" key="12">
    <source>
        <dbReference type="SAM" id="Phobius"/>
    </source>
</evidence>
<organism evidence="13 14">
    <name type="scientific">Rubricella aquisinus</name>
    <dbReference type="NCBI Taxonomy" id="2028108"/>
    <lineage>
        <taxon>Bacteria</taxon>
        <taxon>Pseudomonadati</taxon>
        <taxon>Pseudomonadota</taxon>
        <taxon>Alphaproteobacteria</taxon>
        <taxon>Rhodobacterales</taxon>
        <taxon>Paracoccaceae</taxon>
        <taxon>Rubricella</taxon>
    </lineage>
</organism>
<keyword evidence="3 9" id="KW-0813">Transport</keyword>
<dbReference type="GO" id="GO:0020037">
    <property type="term" value="F:heme binding"/>
    <property type="evidence" value="ECO:0007669"/>
    <property type="project" value="InterPro"/>
</dbReference>
<dbReference type="SUPFAM" id="SSF48695">
    <property type="entry name" value="Multiheme cytochromes"/>
    <property type="match status" value="1"/>
</dbReference>
<feature type="binding site" description="covalent" evidence="10">
    <location>
        <position position="280"/>
    </location>
    <ligand>
        <name>heme</name>
        <dbReference type="ChEBI" id="CHEBI:30413"/>
        <label>3</label>
    </ligand>
</feature>
<evidence type="ECO:0000313" key="13">
    <source>
        <dbReference type="EMBL" id="MBB5514070.1"/>
    </source>
</evidence>
<feature type="binding site" description="covalent" evidence="10">
    <location>
        <position position="340"/>
    </location>
    <ligand>
        <name>heme</name>
        <dbReference type="ChEBI" id="CHEBI:30413"/>
        <label>4</label>
    </ligand>
</feature>
<dbReference type="InterPro" id="IPR003158">
    <property type="entry name" value="Photosyn_RC_cyt_c-su"/>
</dbReference>
<evidence type="ECO:0000256" key="1">
    <source>
        <dbReference type="ARBA" id="ARBA00003196"/>
    </source>
</evidence>
<keyword evidence="8 9" id="KW-0408">Iron</keyword>
<proteinExistence type="predicted"/>
<dbReference type="EMBL" id="JACIJS010000001">
    <property type="protein sequence ID" value="MBB5514070.1"/>
    <property type="molecule type" value="Genomic_DNA"/>
</dbReference>
<feature type="transmembrane region" description="Helical" evidence="12">
    <location>
        <begin position="12"/>
        <end position="41"/>
    </location>
</feature>
<evidence type="ECO:0000256" key="2">
    <source>
        <dbReference type="ARBA" id="ARBA00015978"/>
    </source>
</evidence>
<feature type="binding site" description="axial binding residue" evidence="11">
    <location>
        <position position="119"/>
    </location>
    <ligand>
        <name>heme</name>
        <dbReference type="ChEBI" id="CHEBI:30413"/>
        <label>1</label>
    </ligand>
    <ligandPart>
        <name>Fe</name>
        <dbReference type="ChEBI" id="CHEBI:18248"/>
    </ligandPart>
</feature>
<sequence length="374" mass="41341">MDFNDKSSLWAAIGGQFAVGAIVAGVVFFGSIAYVGVPYWFGKTVVPTESEQIGFRGVAMGVTKFESEIEQQVADNEYVPYFEEPYPPADGEELMRDIDFYENVQVLGGLTEANFNRLMGAITEWVSPEQGCTYCHADDGNMASDEKYTKVVARRMIQMNWTINDGWGAHVNASGEGVGVTCYTCHRGQNVPEYIWFSSVPHENVGPSAAYQNRGVEQVAYSSLPTDAIERYLVNYEPISVSSYVPREPSEGTASIQHTERTYALMMHFSESLGVNCTYCHNSRAFYDAEQVTPYHSTALLGIAMVQELNNEYLIPLQGEYPDNRLGPLGDAPKAYCATCHQGANQPLLGANMLDQWPELVSPEPVYEEAAATQ</sequence>
<keyword evidence="14" id="KW-1185">Reference proteome</keyword>
<feature type="binding site" description="axial binding residue" evidence="11">
    <location>
        <position position="186"/>
    </location>
    <ligand>
        <name>heme</name>
        <dbReference type="ChEBI" id="CHEBI:30413"/>
        <label>2</label>
    </ligand>
    <ligandPart>
        <name>Fe</name>
        <dbReference type="ChEBI" id="CHEBI:18248"/>
    </ligandPart>
</feature>
<evidence type="ECO:0000256" key="7">
    <source>
        <dbReference type="ARBA" id="ARBA00022982"/>
    </source>
</evidence>
<dbReference type="GO" id="GO:0009055">
    <property type="term" value="F:electron transfer activity"/>
    <property type="evidence" value="ECO:0007669"/>
    <property type="project" value="InterPro"/>
</dbReference>
<feature type="binding site" description="covalent" evidence="10">
    <location>
        <position position="185"/>
    </location>
    <ligand>
        <name>heme</name>
        <dbReference type="ChEBI" id="CHEBI:30413"/>
        <label>2</label>
    </ligand>
</feature>
<dbReference type="Pfam" id="PF02276">
    <property type="entry name" value="CytoC_RC"/>
    <property type="match status" value="1"/>
</dbReference>
<feature type="binding site" description="axial binding residue" evidence="11">
    <location>
        <position position="341"/>
    </location>
    <ligand>
        <name>heme</name>
        <dbReference type="ChEBI" id="CHEBI:30413"/>
        <label>4</label>
    </ligand>
    <ligandPart>
        <name>Fe</name>
        <dbReference type="ChEBI" id="CHEBI:18248"/>
    </ligandPart>
</feature>
<evidence type="ECO:0000256" key="6">
    <source>
        <dbReference type="ARBA" id="ARBA00022723"/>
    </source>
</evidence>
<dbReference type="InterPro" id="IPR036280">
    <property type="entry name" value="Multihaem_cyt_sf"/>
</dbReference>
<protein>
    <recommendedName>
        <fullName evidence="2 9">Photosynthetic reaction center cytochrome c subunit</fullName>
    </recommendedName>
</protein>
<dbReference type="AlphaFoldDB" id="A0A840WS85"/>
<feature type="binding site" description="axial binding residue" evidence="11">
    <location>
        <position position="266"/>
    </location>
    <ligand>
        <name>heme</name>
        <dbReference type="ChEBI" id="CHEBI:30413"/>
        <label>3</label>
    </ligand>
    <ligandPart>
        <name>Fe</name>
        <dbReference type="ChEBI" id="CHEBI:18248"/>
    </ligandPart>
</feature>
<dbReference type="GO" id="GO:0030077">
    <property type="term" value="C:plasma membrane light-harvesting complex"/>
    <property type="evidence" value="ECO:0007669"/>
    <property type="project" value="InterPro"/>
</dbReference>
<dbReference type="InterPro" id="IPR023119">
    <property type="entry name" value="Multihaem_cyt_PRC_cyt_su-like"/>
</dbReference>
<keyword evidence="5 9" id="KW-0349">Heme</keyword>
<evidence type="ECO:0000256" key="4">
    <source>
        <dbReference type="ARBA" id="ARBA00022531"/>
    </source>
</evidence>
<accession>A0A840WS85</accession>
<comment type="caution">
    <text evidence="13">The sequence shown here is derived from an EMBL/GenBank/DDBJ whole genome shotgun (WGS) entry which is preliminary data.</text>
</comment>
<reference evidence="13 14" key="1">
    <citation type="submission" date="2020-08" db="EMBL/GenBank/DDBJ databases">
        <title>Genomic Encyclopedia of Type Strains, Phase IV (KMG-IV): sequencing the most valuable type-strain genomes for metagenomic binning, comparative biology and taxonomic classification.</title>
        <authorList>
            <person name="Goeker M."/>
        </authorList>
    </citation>
    <scope>NUCLEOTIDE SEQUENCE [LARGE SCALE GENOMIC DNA]</scope>
    <source>
        <strain evidence="13 14">DSM 103377</strain>
    </source>
</reference>
<comment type="function">
    <text evidence="1 9">The reaction center of purple bacteria contains a tightly bound cytochrome molecule which re-reduces the photo oxidized primary electron donor.</text>
</comment>
<feature type="binding site" description="covalent" evidence="10">
    <location>
        <position position="337"/>
    </location>
    <ligand>
        <name>heme</name>
        <dbReference type="ChEBI" id="CHEBI:30413"/>
        <label>4</label>
    </ligand>
</feature>
<evidence type="ECO:0000313" key="14">
    <source>
        <dbReference type="Proteomes" id="UP000553766"/>
    </source>
</evidence>
<dbReference type="NCBIfam" id="NF040706">
    <property type="entry name" value="photo_cyt_PufC"/>
    <property type="match status" value="1"/>
</dbReference>
<feature type="binding site" description="axial binding residue" evidence="11">
    <location>
        <position position="170"/>
    </location>
    <ligand>
        <name>heme</name>
        <dbReference type="ChEBI" id="CHEBI:30413"/>
        <label>4</label>
    </ligand>
    <ligandPart>
        <name>Fe</name>
        <dbReference type="ChEBI" id="CHEBI:18248"/>
    </ligandPart>
</feature>
<keyword evidence="12" id="KW-0812">Transmembrane</keyword>
<feature type="binding site" description="covalent" evidence="10">
    <location>
        <position position="132"/>
    </location>
    <ligand>
        <name>heme</name>
        <dbReference type="ChEBI" id="CHEBI:30413"/>
        <label>1</label>
    </ligand>
</feature>
<dbReference type="Gene3D" id="1.10.468.10">
    <property type="entry name" value="Photosynthetic Reaction Center, subunit C, domain 2"/>
    <property type="match status" value="2"/>
</dbReference>
<gene>
    <name evidence="13" type="ORF">FHS89_000068</name>
</gene>
<evidence type="ECO:0000256" key="8">
    <source>
        <dbReference type="ARBA" id="ARBA00023004"/>
    </source>
</evidence>
<dbReference type="GO" id="GO:0019684">
    <property type="term" value="P:photosynthesis, light reaction"/>
    <property type="evidence" value="ECO:0007669"/>
    <property type="project" value="InterPro"/>
</dbReference>
<feature type="binding site" description="axial binding residue" evidence="11">
    <location>
        <position position="136"/>
    </location>
    <ligand>
        <name>heme</name>
        <dbReference type="ChEBI" id="CHEBI:30413"/>
        <label>1</label>
    </ligand>
    <ligandPart>
        <name>Fe</name>
        <dbReference type="ChEBI" id="CHEBI:18248"/>
    </ligandPart>
</feature>
<name>A0A840WS85_9RHOB</name>
<evidence type="ECO:0000256" key="3">
    <source>
        <dbReference type="ARBA" id="ARBA00022448"/>
    </source>
</evidence>
<evidence type="ECO:0000256" key="10">
    <source>
        <dbReference type="PIRSR" id="PIRSR000017-1"/>
    </source>
</evidence>
<dbReference type="GO" id="GO:0005506">
    <property type="term" value="F:iron ion binding"/>
    <property type="evidence" value="ECO:0007669"/>
    <property type="project" value="InterPro"/>
</dbReference>
<dbReference type="RefSeq" id="WP_184007312.1">
    <property type="nucleotide sequence ID" value="NZ_JACIJS010000001.1"/>
</dbReference>
<keyword evidence="12" id="KW-1133">Transmembrane helix</keyword>
<dbReference type="CDD" id="cd09224">
    <property type="entry name" value="CytoC_RC"/>
    <property type="match status" value="1"/>
</dbReference>
<keyword evidence="9" id="KW-0674">Reaction center</keyword>
<keyword evidence="7 9" id="KW-0249">Electron transport</keyword>